<dbReference type="EMBL" id="JAJJHW010002774">
    <property type="protein sequence ID" value="KAH8366235.1"/>
    <property type="molecule type" value="Genomic_DNA"/>
</dbReference>
<gene>
    <name evidence="2" type="ORF">KR093_010551</name>
</gene>
<evidence type="ECO:0000256" key="1">
    <source>
        <dbReference type="SAM" id="MobiDB-lite"/>
    </source>
</evidence>
<sequence>YVSPSKCLPIEAKRCPSTARALPLHDFSSEDERINEISAEFGRKLILPNVDRLFSSAEDRTPPKQREQSSNRVNRNAVETSKSSKHAHGMITSMLSFVSSVLNFGKTIIRNE</sequence>
<comment type="caution">
    <text evidence="2">The sequence shown here is derived from an EMBL/GenBank/DDBJ whole genome shotgun (WGS) entry which is preliminary data.</text>
</comment>
<dbReference type="Proteomes" id="UP001200034">
    <property type="component" value="Unassembled WGS sequence"/>
</dbReference>
<feature type="non-terminal residue" evidence="2">
    <location>
        <position position="1"/>
    </location>
</feature>
<feature type="region of interest" description="Disordered" evidence="1">
    <location>
        <begin position="56"/>
        <end position="86"/>
    </location>
</feature>
<proteinExistence type="predicted"/>
<protein>
    <submittedName>
        <fullName evidence="2">Uncharacterized protein</fullName>
    </submittedName>
</protein>
<keyword evidence="3" id="KW-1185">Reference proteome</keyword>
<name>A0AAD4JWX4_9MUSC</name>
<evidence type="ECO:0000313" key="2">
    <source>
        <dbReference type="EMBL" id="KAH8366235.1"/>
    </source>
</evidence>
<dbReference type="AlphaFoldDB" id="A0AAD4JWX4"/>
<organism evidence="2 3">
    <name type="scientific">Drosophila rubida</name>
    <dbReference type="NCBI Taxonomy" id="30044"/>
    <lineage>
        <taxon>Eukaryota</taxon>
        <taxon>Metazoa</taxon>
        <taxon>Ecdysozoa</taxon>
        <taxon>Arthropoda</taxon>
        <taxon>Hexapoda</taxon>
        <taxon>Insecta</taxon>
        <taxon>Pterygota</taxon>
        <taxon>Neoptera</taxon>
        <taxon>Endopterygota</taxon>
        <taxon>Diptera</taxon>
        <taxon>Brachycera</taxon>
        <taxon>Muscomorpha</taxon>
        <taxon>Ephydroidea</taxon>
        <taxon>Drosophilidae</taxon>
        <taxon>Drosophila</taxon>
    </lineage>
</organism>
<feature type="compositionally biased region" description="Basic and acidic residues" evidence="1">
    <location>
        <begin position="57"/>
        <end position="69"/>
    </location>
</feature>
<feature type="compositionally biased region" description="Polar residues" evidence="1">
    <location>
        <begin position="70"/>
        <end position="81"/>
    </location>
</feature>
<reference evidence="2" key="1">
    <citation type="journal article" date="2021" name="Mol. Ecol. Resour.">
        <title>Phylogenomic analyses of the genus Drosophila reveals genomic signals of climate adaptation.</title>
        <authorList>
            <person name="Li F."/>
            <person name="Rane R.V."/>
            <person name="Luria V."/>
            <person name="Xiong Z."/>
            <person name="Chen J."/>
            <person name="Li Z."/>
            <person name="Catullo R.A."/>
            <person name="Griffin P.C."/>
            <person name="Schiffer M."/>
            <person name="Pearce S."/>
            <person name="Lee S.F."/>
            <person name="McElroy K."/>
            <person name="Stocker A."/>
            <person name="Shirriffs J."/>
            <person name="Cockerell F."/>
            <person name="Coppin C."/>
            <person name="Sgro C.M."/>
            <person name="Karger A."/>
            <person name="Cain J.W."/>
            <person name="Weber J.A."/>
            <person name="Santpere G."/>
            <person name="Kirschner M.W."/>
            <person name="Hoffmann A.A."/>
            <person name="Oakeshott J.G."/>
            <person name="Zhang G."/>
        </authorList>
    </citation>
    <scope>NUCLEOTIDE SEQUENCE</scope>
    <source>
        <strain evidence="2">BGI-SZ-2011g</strain>
    </source>
</reference>
<evidence type="ECO:0000313" key="3">
    <source>
        <dbReference type="Proteomes" id="UP001200034"/>
    </source>
</evidence>
<accession>A0AAD4JWX4</accession>